<gene>
    <name evidence="1" type="ORF">Q3M24_05755</name>
</gene>
<dbReference type="EMBL" id="CP159373">
    <property type="protein sequence ID" value="XCN74253.1"/>
    <property type="molecule type" value="Genomic_DNA"/>
</dbReference>
<organism evidence="1">
    <name type="scientific">Candidatus Electrothrix aestuarii</name>
    <dbReference type="NCBI Taxonomy" id="3062594"/>
    <lineage>
        <taxon>Bacteria</taxon>
        <taxon>Pseudomonadati</taxon>
        <taxon>Thermodesulfobacteriota</taxon>
        <taxon>Desulfobulbia</taxon>
        <taxon>Desulfobulbales</taxon>
        <taxon>Desulfobulbaceae</taxon>
        <taxon>Candidatus Electrothrix</taxon>
    </lineage>
</organism>
<reference evidence="1" key="2">
    <citation type="submission" date="2024-06" db="EMBL/GenBank/DDBJ databases">
        <authorList>
            <person name="Plum-Jensen L.E."/>
            <person name="Schramm A."/>
            <person name="Marshall I.P.G."/>
        </authorList>
    </citation>
    <scope>NUCLEOTIDE SEQUENCE</scope>
    <source>
        <strain evidence="1">Rat1</strain>
    </source>
</reference>
<dbReference type="AlphaFoldDB" id="A0AAU8LZG5"/>
<reference evidence="1" key="1">
    <citation type="journal article" date="2024" name="Syst. Appl. Microbiol.">
        <title>First single-strain enrichments of Electrothrix cable bacteria, description of E. aestuarii sp. nov. and E. rattekaaiensis sp. nov., and proposal of a cable bacteria taxonomy following the rules of the SeqCode.</title>
        <authorList>
            <person name="Plum-Jensen L.E."/>
            <person name="Schramm A."/>
            <person name="Marshall I.P.G."/>
        </authorList>
    </citation>
    <scope>NUCLEOTIDE SEQUENCE</scope>
    <source>
        <strain evidence="1">Rat1</strain>
    </source>
</reference>
<accession>A0AAU8LZG5</accession>
<sequence>MKWFIISVLLTCLLTCSGCDNLSEQSQEHQESKEAQESQAPPGTALIHISPRQIKRDSDQNCNEPEFCNQVHCYELYIDRKLVYRSRLRDVNEDDDSTKWQLTLGQHQLRVSADGFNSFDKPIEVLEKTKYSSIQRFEMILHWDKQAKDKKAGAP</sequence>
<evidence type="ECO:0008006" key="2">
    <source>
        <dbReference type="Google" id="ProtNLM"/>
    </source>
</evidence>
<evidence type="ECO:0000313" key="1">
    <source>
        <dbReference type="EMBL" id="XCN74253.1"/>
    </source>
</evidence>
<protein>
    <recommendedName>
        <fullName evidence="2">PEGA domain-containing protein</fullName>
    </recommendedName>
</protein>
<proteinExistence type="predicted"/>
<dbReference type="KEGG" id="eaj:Q3M24_05755"/>
<name>A0AAU8LZG5_9BACT</name>